<feature type="compositionally biased region" description="Acidic residues" evidence="1">
    <location>
        <begin position="1298"/>
        <end position="1309"/>
    </location>
</feature>
<feature type="compositionally biased region" description="Polar residues" evidence="1">
    <location>
        <begin position="240"/>
        <end position="265"/>
    </location>
</feature>
<feature type="compositionally biased region" description="Polar residues" evidence="1">
    <location>
        <begin position="592"/>
        <end position="607"/>
    </location>
</feature>
<feature type="compositionally biased region" description="Polar residues" evidence="1">
    <location>
        <begin position="753"/>
        <end position="772"/>
    </location>
</feature>
<feature type="region of interest" description="Disordered" evidence="1">
    <location>
        <begin position="1214"/>
        <end position="1251"/>
    </location>
</feature>
<feature type="compositionally biased region" description="Basic and acidic residues" evidence="1">
    <location>
        <begin position="627"/>
        <end position="636"/>
    </location>
</feature>
<evidence type="ECO:0000313" key="2">
    <source>
        <dbReference type="EMBL" id="ANB15204.1"/>
    </source>
</evidence>
<feature type="compositionally biased region" description="Polar residues" evidence="1">
    <location>
        <begin position="92"/>
        <end position="108"/>
    </location>
</feature>
<feature type="compositionally biased region" description="Acidic residues" evidence="1">
    <location>
        <begin position="855"/>
        <end position="866"/>
    </location>
</feature>
<dbReference type="OrthoDB" id="4097135at2759"/>
<feature type="compositionally biased region" description="Polar residues" evidence="1">
    <location>
        <begin position="824"/>
        <end position="849"/>
    </location>
</feature>
<feature type="region of interest" description="Disordered" evidence="1">
    <location>
        <begin position="185"/>
        <end position="265"/>
    </location>
</feature>
<feature type="compositionally biased region" description="Polar residues" evidence="1">
    <location>
        <begin position="196"/>
        <end position="205"/>
    </location>
</feature>
<gene>
    <name evidence="2" type="ORF">AWJ20_2828</name>
</gene>
<sequence>MTITPTLGDNPGLGVSWSVASSSENDYEIDVDAWINGNENKRKTFILGRWTQSVPVGNNSSISKPGEANSQSARSPEFTVSPLASTGFGEDSSATSPGYITPSYTRANGGSRKTAVFKPVLNASNPASSPSSSSTLSSDPTAAAALSIRKHEHHKHQQNIEGHDDLSSECLDLSWSLSTRSASSSTSLSADRCSSQTHAHTSPIQTRRGAAPQQSWHGGTADNNKKNNSNGCEQPVNAGGRSSSDFFSKQTPFSQQTGFDLNPSVNAFLGRPERVKSGSDSFSSYSPVSKEFSFSHNPSSIYSGFRTAASILTAATAIGSNPSSPTSDQAITSTVEPGVSKVNSLSRRRIHKNSRAISFNYHVSGKSSGASVKSRSLSQPTEEIQFGSLDPLATSSDSGSFAYFSHVTSPVSVPLGSFSTGAVSSSDLDCVNSRSLQSYISTSRSKSAKSNSHSSSPSRKFFSLLSDSIMSSSLDTKASGPKKLMMGIGNRIASARKVSAAAPKDVDEIPSEFDYSVSSASIPPVPSLPDIPGIPSNSTQESNTDLFNDNLFGFDFANSSASPNRRSTNLDNFQPPRINTSNYYQESIYDDQSLNVPSSPNSIQPSPVLNGGNDFDSNSSSGLFNRDASDIGDVKSDANVGPRSVSGSRSHHLGPTIRSVTNQVTGSGPSSGSGSTSSVSTTATSFDEHDYNKAQSSRKRASLSRDRSSISGLGLISDVPLESSSPPKESQGSILRMKKMFNSYTAVDQSAASSNRLSYNSDVAVTPSSNDVSPRVNRRLSDRSIATPGKDRKLPSKSSSMTFSKKLVFSNIDEVADKDASLAESASRQQLQSPINERQSSGRNDTSKYGPSPAEEADSSDSDFEQETLLPFSTSPSNTGYAGHTKVMPSHSGKVMTKSQFDHYRKSIVGLSDLVNNSDHGEGYDNDDDIGDDDEDEDQGRLRLKHLDDDPENKKESLRMRLKQDAHLSVYRQKMTKITASHSSAALSSFQTPGSRLGSSSNLSAMAINPTSYVGDMNDDDEDLDDDEYDDVPLGILKAHGFPSGPQRPLKHMPSQQSLSNLPLPSVLYQGEVGPGSGGRSDVVSLNSGYSGHSGIVPPPISMPPEGELLVKPAFTNDIFGNSTTHMNRGLIGEIAREEEAKMKRRSYGNLLSAQRAQTLMGSPVGYAGSLYNGYSSASPPPNNATANKNGNEIQQQLQQMMQMQMQMLQQIQGGNQGPTIPAQRKTVSSFDMVRQSGAPFSPRPPSLRSVAMSDRSLDLTKSPYMRSTFSQGRFSPAPQLGVRPPSGMNMVSNSAAVDDEDEEEDDEGWKEMLEKRRQLKELWKQQTSVHLVS</sequence>
<protein>
    <submittedName>
        <fullName evidence="2">Uncharacterized protein</fullName>
    </submittedName>
</protein>
<feature type="region of interest" description="Disordered" evidence="1">
    <location>
        <begin position="820"/>
        <end position="893"/>
    </location>
</feature>
<dbReference type="PANTHER" id="PTHR42068:SF1">
    <property type="entry name" value="YALI0B18964P"/>
    <property type="match status" value="1"/>
</dbReference>
<feature type="region of interest" description="Disordered" evidence="1">
    <location>
        <begin position="915"/>
        <end position="937"/>
    </location>
</feature>
<feature type="compositionally biased region" description="Acidic residues" evidence="1">
    <location>
        <begin position="924"/>
        <end position="937"/>
    </location>
</feature>
<feature type="region of interest" description="Disordered" evidence="1">
    <location>
        <begin position="982"/>
        <end position="1003"/>
    </location>
</feature>
<feature type="region of interest" description="Disordered" evidence="1">
    <location>
        <begin position="592"/>
        <end position="708"/>
    </location>
</feature>
<feature type="compositionally biased region" description="Low complexity" evidence="1">
    <location>
        <begin position="609"/>
        <end position="625"/>
    </location>
</feature>
<dbReference type="Proteomes" id="UP000189580">
    <property type="component" value="Chromosome b"/>
</dbReference>
<feature type="compositionally biased region" description="Polar residues" evidence="1">
    <location>
        <begin position="56"/>
        <end position="74"/>
    </location>
</feature>
<feature type="compositionally biased region" description="Low complexity" evidence="1">
    <location>
        <begin position="185"/>
        <end position="195"/>
    </location>
</feature>
<name>A0A167FEN4_9ASCO</name>
<accession>A0A167FEN4</accession>
<dbReference type="PANTHER" id="PTHR42068">
    <property type="entry name" value="YALI0B18964P"/>
    <property type="match status" value="1"/>
</dbReference>
<feature type="region of interest" description="Disordered" evidence="1">
    <location>
        <begin position="753"/>
        <end position="800"/>
    </location>
</feature>
<feature type="compositionally biased region" description="Polar residues" evidence="1">
    <location>
        <begin position="871"/>
        <end position="880"/>
    </location>
</feature>
<proteinExistence type="predicted"/>
<dbReference type="GeneID" id="30034782"/>
<feature type="region of interest" description="Disordered" evidence="1">
    <location>
        <begin position="1268"/>
        <end position="1309"/>
    </location>
</feature>
<evidence type="ECO:0000256" key="1">
    <source>
        <dbReference type="SAM" id="MobiDB-lite"/>
    </source>
</evidence>
<organism evidence="2 3">
    <name type="scientific">Sugiyamaella lignohabitans</name>
    <dbReference type="NCBI Taxonomy" id="796027"/>
    <lineage>
        <taxon>Eukaryota</taxon>
        <taxon>Fungi</taxon>
        <taxon>Dikarya</taxon>
        <taxon>Ascomycota</taxon>
        <taxon>Saccharomycotina</taxon>
        <taxon>Dipodascomycetes</taxon>
        <taxon>Dipodascales</taxon>
        <taxon>Trichomonascaceae</taxon>
        <taxon>Sugiyamaella</taxon>
    </lineage>
</organism>
<feature type="compositionally biased region" description="Low complexity" evidence="1">
    <location>
        <begin position="121"/>
        <end position="143"/>
    </location>
</feature>
<dbReference type="EMBL" id="CP014503">
    <property type="protein sequence ID" value="ANB15204.1"/>
    <property type="molecule type" value="Genomic_DNA"/>
</dbReference>
<feature type="region of interest" description="Disordered" evidence="1">
    <location>
        <begin position="524"/>
        <end position="544"/>
    </location>
</feature>
<feature type="region of interest" description="Disordered" evidence="1">
    <location>
        <begin position="56"/>
        <end position="143"/>
    </location>
</feature>
<dbReference type="KEGG" id="slb:AWJ20_2828"/>
<reference evidence="2 3" key="1">
    <citation type="submission" date="2016-02" db="EMBL/GenBank/DDBJ databases">
        <title>Complete genome sequence and transcriptome regulation of the pentose utilising yeast Sugiyamaella lignohabitans.</title>
        <authorList>
            <person name="Bellasio M."/>
            <person name="Peymann A."/>
            <person name="Valli M."/>
            <person name="Sipitzky M."/>
            <person name="Graf A."/>
            <person name="Sauer M."/>
            <person name="Marx H."/>
            <person name="Mattanovich D."/>
        </authorList>
    </citation>
    <scope>NUCLEOTIDE SEQUENCE [LARGE SCALE GENOMIC DNA]</scope>
    <source>
        <strain evidence="2 3">CBS 10342</strain>
    </source>
</reference>
<keyword evidence="3" id="KW-1185">Reference proteome</keyword>
<feature type="compositionally biased region" description="Low complexity" evidence="1">
    <location>
        <begin position="665"/>
        <end position="685"/>
    </location>
</feature>
<evidence type="ECO:0000313" key="3">
    <source>
        <dbReference type="Proteomes" id="UP000189580"/>
    </source>
</evidence>
<dbReference type="RefSeq" id="XP_018737681.1">
    <property type="nucleotide sequence ID" value="XM_018879800.1"/>
</dbReference>